<dbReference type="EC" id="2.7.11.22" evidence="2"/>
<feature type="compositionally biased region" description="Low complexity" evidence="10">
    <location>
        <begin position="80"/>
        <end position="89"/>
    </location>
</feature>
<feature type="compositionally biased region" description="Basic and acidic residues" evidence="10">
    <location>
        <begin position="188"/>
        <end position="265"/>
    </location>
</feature>
<feature type="compositionally biased region" description="Basic residues" evidence="10">
    <location>
        <begin position="42"/>
        <end position="71"/>
    </location>
</feature>
<feature type="compositionally biased region" description="Acidic residues" evidence="10">
    <location>
        <begin position="275"/>
        <end position="288"/>
    </location>
</feature>
<dbReference type="InterPro" id="IPR000719">
    <property type="entry name" value="Prot_kinase_dom"/>
</dbReference>
<dbReference type="PROSITE" id="PS50011">
    <property type="entry name" value="PROTEIN_KINASE_DOM"/>
    <property type="match status" value="1"/>
</dbReference>
<dbReference type="SUPFAM" id="SSF56112">
    <property type="entry name" value="Protein kinase-like (PK-like)"/>
    <property type="match status" value="1"/>
</dbReference>
<keyword evidence="3" id="KW-0723">Serine/threonine-protein kinase</keyword>
<dbReference type="EMBL" id="GANO01000521">
    <property type="protein sequence ID" value="JAB59350.1"/>
    <property type="molecule type" value="mRNA"/>
</dbReference>
<feature type="compositionally biased region" description="Polar residues" evidence="10">
    <location>
        <begin position="289"/>
        <end position="298"/>
    </location>
</feature>
<dbReference type="AlphaFoldDB" id="U5EWK9"/>
<keyword evidence="7" id="KW-0067">ATP-binding</keyword>
<feature type="compositionally biased region" description="Acidic residues" evidence="10">
    <location>
        <begin position="361"/>
        <end position="371"/>
    </location>
</feature>
<dbReference type="InterPro" id="IPR008271">
    <property type="entry name" value="Ser/Thr_kinase_AS"/>
</dbReference>
<comment type="catalytic activity">
    <reaction evidence="9">
        <text>L-seryl-[protein] + ATP = O-phospho-L-seryl-[protein] + ADP + H(+)</text>
        <dbReference type="Rhea" id="RHEA:17989"/>
        <dbReference type="Rhea" id="RHEA-COMP:9863"/>
        <dbReference type="Rhea" id="RHEA-COMP:11604"/>
        <dbReference type="ChEBI" id="CHEBI:15378"/>
        <dbReference type="ChEBI" id="CHEBI:29999"/>
        <dbReference type="ChEBI" id="CHEBI:30616"/>
        <dbReference type="ChEBI" id="CHEBI:83421"/>
        <dbReference type="ChEBI" id="CHEBI:456216"/>
        <dbReference type="EC" id="2.7.11.22"/>
    </reaction>
</comment>
<keyword evidence="6 12" id="KW-0418">Kinase</keyword>
<feature type="region of interest" description="Disordered" evidence="10">
    <location>
        <begin position="1"/>
        <end position="420"/>
    </location>
</feature>
<dbReference type="Pfam" id="PF00069">
    <property type="entry name" value="Pkinase"/>
    <property type="match status" value="1"/>
</dbReference>
<evidence type="ECO:0000256" key="2">
    <source>
        <dbReference type="ARBA" id="ARBA00012425"/>
    </source>
</evidence>
<dbReference type="Gene3D" id="3.30.200.20">
    <property type="entry name" value="Phosphorylase Kinase, domain 1"/>
    <property type="match status" value="1"/>
</dbReference>
<feature type="compositionally biased region" description="Basic residues" evidence="10">
    <location>
        <begin position="323"/>
        <end position="340"/>
    </location>
</feature>
<evidence type="ECO:0000256" key="5">
    <source>
        <dbReference type="ARBA" id="ARBA00022741"/>
    </source>
</evidence>
<accession>U5EWK9</accession>
<feature type="domain" description="Protein kinase" evidence="11">
    <location>
        <begin position="433"/>
        <end position="721"/>
    </location>
</feature>
<feature type="compositionally biased region" description="Basic and acidic residues" evidence="10">
    <location>
        <begin position="90"/>
        <end position="105"/>
    </location>
</feature>
<dbReference type="GO" id="GO:0005634">
    <property type="term" value="C:nucleus"/>
    <property type="evidence" value="ECO:0007669"/>
    <property type="project" value="TreeGrafter"/>
</dbReference>
<dbReference type="InterPro" id="IPR011009">
    <property type="entry name" value="Kinase-like_dom_sf"/>
</dbReference>
<evidence type="ECO:0000259" key="11">
    <source>
        <dbReference type="PROSITE" id="PS50011"/>
    </source>
</evidence>
<dbReference type="SMART" id="SM00220">
    <property type="entry name" value="S_TKc"/>
    <property type="match status" value="1"/>
</dbReference>
<protein>
    <recommendedName>
        <fullName evidence="2">cyclin-dependent kinase</fullName>
        <ecNumber evidence="2">2.7.11.22</ecNumber>
    </recommendedName>
</protein>
<dbReference type="Gene3D" id="1.10.510.10">
    <property type="entry name" value="Transferase(Phosphotransferase) domain 1"/>
    <property type="match status" value="1"/>
</dbReference>
<feature type="compositionally biased region" description="Basic and acidic residues" evidence="10">
    <location>
        <begin position="152"/>
        <end position="179"/>
    </location>
</feature>
<evidence type="ECO:0000256" key="3">
    <source>
        <dbReference type="ARBA" id="ARBA00022527"/>
    </source>
</evidence>
<evidence type="ECO:0000256" key="1">
    <source>
        <dbReference type="ARBA" id="ARBA00006485"/>
    </source>
</evidence>
<evidence type="ECO:0000256" key="4">
    <source>
        <dbReference type="ARBA" id="ARBA00022679"/>
    </source>
</evidence>
<comment type="similarity">
    <text evidence="1">Belongs to the protein kinase superfamily. CMGC Ser/Thr protein kinase family. CDC2/CDKX subfamily.</text>
</comment>
<dbReference type="InterPro" id="IPR045267">
    <property type="entry name" value="CDK11/PITSLRE_STKc"/>
</dbReference>
<evidence type="ECO:0000256" key="9">
    <source>
        <dbReference type="ARBA" id="ARBA00048367"/>
    </source>
</evidence>
<feature type="compositionally biased region" description="Basic and acidic residues" evidence="10">
    <location>
        <begin position="17"/>
        <end position="30"/>
    </location>
</feature>
<dbReference type="CDD" id="cd07843">
    <property type="entry name" value="STKc_CDC2L1"/>
    <property type="match status" value="1"/>
</dbReference>
<organism evidence="12">
    <name type="scientific">Corethrella appendiculata</name>
    <dbReference type="NCBI Taxonomy" id="1370023"/>
    <lineage>
        <taxon>Eukaryota</taxon>
        <taxon>Metazoa</taxon>
        <taxon>Ecdysozoa</taxon>
        <taxon>Arthropoda</taxon>
        <taxon>Hexapoda</taxon>
        <taxon>Insecta</taxon>
        <taxon>Pterygota</taxon>
        <taxon>Neoptera</taxon>
        <taxon>Endopterygota</taxon>
        <taxon>Diptera</taxon>
        <taxon>Nematocera</taxon>
        <taxon>Culicoidea</taxon>
        <taxon>Chaoboridae</taxon>
        <taxon>Corethrella</taxon>
    </lineage>
</organism>
<feature type="region of interest" description="Disordered" evidence="10">
    <location>
        <begin position="748"/>
        <end position="772"/>
    </location>
</feature>
<feature type="compositionally biased region" description="Basic and acidic residues" evidence="10">
    <location>
        <begin position="390"/>
        <end position="411"/>
    </location>
</feature>
<keyword evidence="5" id="KW-0547">Nucleotide-binding</keyword>
<dbReference type="PANTHER" id="PTHR24056:SF107">
    <property type="entry name" value="CYCLIN-DEPENDENT KINASE 11A-RELATED"/>
    <property type="match status" value="1"/>
</dbReference>
<evidence type="ECO:0000313" key="12">
    <source>
        <dbReference type="EMBL" id="JAB59350.1"/>
    </source>
</evidence>
<evidence type="ECO:0000256" key="6">
    <source>
        <dbReference type="ARBA" id="ARBA00022777"/>
    </source>
</evidence>
<dbReference type="FunFam" id="1.10.510.10:FF:000523">
    <property type="entry name" value="Serine/threonine-protein kinase PITSLRE"/>
    <property type="match status" value="1"/>
</dbReference>
<dbReference type="InterPro" id="IPR050108">
    <property type="entry name" value="CDK"/>
</dbReference>
<sequence>MSENEHSDDGLVLSPEHMSHNEDDTRDSLDIKPPQATARNEYHHRYKEKKSSKDKKHSREHKHREDRRRHRDQRERSDNRYYQQQQQQQRYEHNPFYRNSREQSEQHYSSSSSKQFNYKERDKIRDKDTVKSDGEKILEDLRTRLLNKKNKHESEAKQQSDEQQYTRKAEKSSKRDKEHSRRSKEHRKRETIEVEDSPEKEIEIEESKPKTAEEKEQEARKAKLLETEREMARRKELAREELQARRILRREREETKDESESPPEVKKKRRHSSDNDTDEGEIDYDTASDSESLSNDSEALSRDDNDEDEPGSPLSIGELSKDHHGHFKYSKSRSKSHSPHSRSESRSITPRKRRSRSNSTDDTEEQNESDDSDKKKKSRSDDEDEDDDDDRKSSEKDNGKVEEVDLKKEEQDEKEELPPYFPGIQGCRSVEEFQCLNRIEEGTYGVVYRAQDKRTKEIVALKRLKMEKEKEGFPITSLREINTLLKGQHPNIVTVREIVVGSNMDKIFIVMDYVEHDLKSLMETMKHRKQVFLPGEVKCLTQQLLKAVAHLHDNWILHRDLKTSNLLLSHKGILKVGDFGLAREYGSPLKAYTSIVVTLWYRAPELLLCCKEYSTPIDIWSVGCIFAEFLSMMALFPGKSEADQLNRIFKDLGTPNEKIWPGYNQLPAVQKMTFTEHPASHLRQKFSHLTSELGISLLQGLLTYDPKQRLTADAALKHSYFKELPLPIDPAMFPTWPAKSEVGLKKALASSPKPPSGGHEFKKLGDDVNENQGFHLGTQVAQSYAESRQMSMGPGFSLKF</sequence>
<reference evidence="12" key="1">
    <citation type="journal article" date="2014" name="Insect Biochem. Mol. Biol.">
        <title>An insight into the sialome of the frog biting fly, Corethrella appendiculata.</title>
        <authorList>
            <person name="Ribeiro J.M.C."/>
            <person name="Chagas A.C."/>
            <person name="Pham V.M."/>
            <person name="Lounibos L.P."/>
            <person name="Calvo E."/>
        </authorList>
    </citation>
    <scope>NUCLEOTIDE SEQUENCE</scope>
    <source>
        <tissue evidence="12">Salivary glands</tissue>
    </source>
</reference>
<dbReference type="GO" id="GO:0007346">
    <property type="term" value="P:regulation of mitotic cell cycle"/>
    <property type="evidence" value="ECO:0007669"/>
    <property type="project" value="TreeGrafter"/>
</dbReference>
<comment type="catalytic activity">
    <reaction evidence="8">
        <text>L-threonyl-[protein] + ATP = O-phospho-L-threonyl-[protein] + ADP + H(+)</text>
        <dbReference type="Rhea" id="RHEA:46608"/>
        <dbReference type="Rhea" id="RHEA-COMP:11060"/>
        <dbReference type="Rhea" id="RHEA-COMP:11605"/>
        <dbReference type="ChEBI" id="CHEBI:15378"/>
        <dbReference type="ChEBI" id="CHEBI:30013"/>
        <dbReference type="ChEBI" id="CHEBI:30616"/>
        <dbReference type="ChEBI" id="CHEBI:61977"/>
        <dbReference type="ChEBI" id="CHEBI:456216"/>
        <dbReference type="EC" id="2.7.11.22"/>
    </reaction>
</comment>
<dbReference type="GO" id="GO:0004693">
    <property type="term" value="F:cyclin-dependent protein serine/threonine kinase activity"/>
    <property type="evidence" value="ECO:0007669"/>
    <property type="project" value="UniProtKB-EC"/>
</dbReference>
<name>U5EWK9_9DIPT</name>
<dbReference type="PROSITE" id="PS00108">
    <property type="entry name" value="PROTEIN_KINASE_ST"/>
    <property type="match status" value="1"/>
</dbReference>
<proteinExistence type="evidence at transcript level"/>
<dbReference type="FunFam" id="3.30.200.20:FF:000054">
    <property type="entry name" value="Cyclin-dependent kinase 11B"/>
    <property type="match status" value="1"/>
</dbReference>
<evidence type="ECO:0000256" key="7">
    <source>
        <dbReference type="ARBA" id="ARBA00022840"/>
    </source>
</evidence>
<evidence type="ECO:0000256" key="8">
    <source>
        <dbReference type="ARBA" id="ARBA00047811"/>
    </source>
</evidence>
<keyword evidence="4" id="KW-0808">Transferase</keyword>
<feature type="compositionally biased region" description="Basic and acidic residues" evidence="10">
    <location>
        <begin position="117"/>
        <end position="143"/>
    </location>
</feature>
<dbReference type="PANTHER" id="PTHR24056">
    <property type="entry name" value="CELL DIVISION PROTEIN KINASE"/>
    <property type="match status" value="1"/>
</dbReference>
<evidence type="ECO:0000256" key="10">
    <source>
        <dbReference type="SAM" id="MobiDB-lite"/>
    </source>
</evidence>
<dbReference type="GO" id="GO:0005524">
    <property type="term" value="F:ATP binding"/>
    <property type="evidence" value="ECO:0007669"/>
    <property type="project" value="UniProtKB-KW"/>
</dbReference>